<evidence type="ECO:0000313" key="4">
    <source>
        <dbReference type="EMBL" id="KJA22260.1"/>
    </source>
</evidence>
<sequence length="258" mass="27904">MPAISSTIYFVSGANRGLGLSLVSCILDTHETAFVYAGAREPEKSDALKALEIKYPGRMSIIKYVAADSTANAAFAKAVEERHGHLDTVIANAGIWNTTANVAEVGVAAMEEHFHVNVMGTIVLFQSVQDLLKKSAAPRFITISTVVSCIGGIMVTLPVGSVAYGASKAALNWVTRKIHFENEWLTAFPLSPRPIATDMLHYSISADTSGWMKKWVELNPDAPSVADVAVTVLQIVDESTREKDGGEFRHSEGKEIPW</sequence>
<keyword evidence="5" id="KW-1185">Reference proteome</keyword>
<organism evidence="4 5">
    <name type="scientific">Hypholoma sublateritium (strain FD-334 SS-4)</name>
    <dbReference type="NCBI Taxonomy" id="945553"/>
    <lineage>
        <taxon>Eukaryota</taxon>
        <taxon>Fungi</taxon>
        <taxon>Dikarya</taxon>
        <taxon>Basidiomycota</taxon>
        <taxon>Agaricomycotina</taxon>
        <taxon>Agaricomycetes</taxon>
        <taxon>Agaricomycetidae</taxon>
        <taxon>Agaricales</taxon>
        <taxon>Agaricineae</taxon>
        <taxon>Strophariaceae</taxon>
        <taxon>Hypholoma</taxon>
    </lineage>
</organism>
<dbReference type="PANTHER" id="PTHR43544">
    <property type="entry name" value="SHORT-CHAIN DEHYDROGENASE/REDUCTASE"/>
    <property type="match status" value="1"/>
</dbReference>
<dbReference type="Pfam" id="PF00106">
    <property type="entry name" value="adh_short"/>
    <property type="match status" value="1"/>
</dbReference>
<proteinExistence type="inferred from homology"/>
<dbReference type="InterPro" id="IPR036291">
    <property type="entry name" value="NAD(P)-bd_dom_sf"/>
</dbReference>
<gene>
    <name evidence="4" type="ORF">HYPSUDRAFT_41156</name>
</gene>
<comment type="similarity">
    <text evidence="1">Belongs to the short-chain dehydrogenases/reductases (SDR) family.</text>
</comment>
<evidence type="ECO:0000256" key="1">
    <source>
        <dbReference type="ARBA" id="ARBA00006484"/>
    </source>
</evidence>
<evidence type="ECO:0000313" key="5">
    <source>
        <dbReference type="Proteomes" id="UP000054270"/>
    </source>
</evidence>
<evidence type="ECO:0008006" key="6">
    <source>
        <dbReference type="Google" id="ProtNLM"/>
    </source>
</evidence>
<dbReference type="AlphaFoldDB" id="A0A0D2PQY4"/>
<dbReference type="GO" id="GO:0016491">
    <property type="term" value="F:oxidoreductase activity"/>
    <property type="evidence" value="ECO:0007669"/>
    <property type="project" value="UniProtKB-KW"/>
</dbReference>
<reference evidence="5" key="1">
    <citation type="submission" date="2014-04" db="EMBL/GenBank/DDBJ databases">
        <title>Evolutionary Origins and Diversification of the Mycorrhizal Mutualists.</title>
        <authorList>
            <consortium name="DOE Joint Genome Institute"/>
            <consortium name="Mycorrhizal Genomics Consortium"/>
            <person name="Kohler A."/>
            <person name="Kuo A."/>
            <person name="Nagy L.G."/>
            <person name="Floudas D."/>
            <person name="Copeland A."/>
            <person name="Barry K.W."/>
            <person name="Cichocki N."/>
            <person name="Veneault-Fourrey C."/>
            <person name="LaButti K."/>
            <person name="Lindquist E.A."/>
            <person name="Lipzen A."/>
            <person name="Lundell T."/>
            <person name="Morin E."/>
            <person name="Murat C."/>
            <person name="Riley R."/>
            <person name="Ohm R."/>
            <person name="Sun H."/>
            <person name="Tunlid A."/>
            <person name="Henrissat B."/>
            <person name="Grigoriev I.V."/>
            <person name="Hibbett D.S."/>
            <person name="Martin F."/>
        </authorList>
    </citation>
    <scope>NUCLEOTIDE SEQUENCE [LARGE SCALE GENOMIC DNA]</scope>
    <source>
        <strain evidence="5">FD-334 SS-4</strain>
    </source>
</reference>
<accession>A0A0D2PQY4</accession>
<name>A0A0D2PQY4_HYPSF</name>
<dbReference type="SUPFAM" id="SSF51735">
    <property type="entry name" value="NAD(P)-binding Rossmann-fold domains"/>
    <property type="match status" value="1"/>
</dbReference>
<dbReference type="PANTHER" id="PTHR43544:SF7">
    <property type="entry name" value="NADB-LER2"/>
    <property type="match status" value="1"/>
</dbReference>
<dbReference type="InterPro" id="IPR002347">
    <property type="entry name" value="SDR_fam"/>
</dbReference>
<dbReference type="Gene3D" id="3.40.50.720">
    <property type="entry name" value="NAD(P)-binding Rossmann-like Domain"/>
    <property type="match status" value="1"/>
</dbReference>
<keyword evidence="3" id="KW-0560">Oxidoreductase</keyword>
<dbReference type="Proteomes" id="UP000054270">
    <property type="component" value="Unassembled WGS sequence"/>
</dbReference>
<keyword evidence="2" id="KW-0521">NADP</keyword>
<dbReference type="PRINTS" id="PR00081">
    <property type="entry name" value="GDHRDH"/>
</dbReference>
<dbReference type="InterPro" id="IPR051468">
    <property type="entry name" value="Fungal_SecMetab_SDRs"/>
</dbReference>
<protein>
    <recommendedName>
        <fullName evidence="6">NAD(P)-binding protein</fullName>
    </recommendedName>
</protein>
<dbReference type="OrthoDB" id="9876299at2759"/>
<dbReference type="GO" id="GO:0005737">
    <property type="term" value="C:cytoplasm"/>
    <property type="evidence" value="ECO:0007669"/>
    <property type="project" value="TreeGrafter"/>
</dbReference>
<dbReference type="EMBL" id="KN817551">
    <property type="protein sequence ID" value="KJA22260.1"/>
    <property type="molecule type" value="Genomic_DNA"/>
</dbReference>
<dbReference type="OMA" id="DTHETAF"/>
<evidence type="ECO:0000256" key="2">
    <source>
        <dbReference type="ARBA" id="ARBA00022857"/>
    </source>
</evidence>
<evidence type="ECO:0000256" key="3">
    <source>
        <dbReference type="ARBA" id="ARBA00023002"/>
    </source>
</evidence>